<dbReference type="InterPro" id="IPR036388">
    <property type="entry name" value="WH-like_DNA-bd_sf"/>
</dbReference>
<evidence type="ECO:0000256" key="7">
    <source>
        <dbReference type="ARBA" id="ARBA00034770"/>
    </source>
</evidence>
<dbReference type="AlphaFoldDB" id="A0AAV8VNW2"/>
<dbReference type="InterPro" id="IPR018122">
    <property type="entry name" value="TF_fork_head_CS_1"/>
</dbReference>
<dbReference type="InterPro" id="IPR030456">
    <property type="entry name" value="TF_fork_head_CS_2"/>
</dbReference>
<dbReference type="Gene3D" id="1.10.10.10">
    <property type="entry name" value="Winged helix-like DNA-binding domain superfamily/Winged helix DNA-binding domain"/>
    <property type="match status" value="1"/>
</dbReference>
<feature type="region of interest" description="Disordered" evidence="9">
    <location>
        <begin position="227"/>
        <end position="248"/>
    </location>
</feature>
<feature type="DNA-binding region" description="Fork-head" evidence="8">
    <location>
        <begin position="265"/>
        <end position="355"/>
    </location>
</feature>
<feature type="region of interest" description="Disordered" evidence="9">
    <location>
        <begin position="349"/>
        <end position="389"/>
    </location>
</feature>
<evidence type="ECO:0000256" key="6">
    <source>
        <dbReference type="ARBA" id="ARBA00023242"/>
    </source>
</evidence>
<dbReference type="PANTHER" id="PTHR45881:SF1">
    <property type="entry name" value="FORK HEAD PROTEIN HOMOLOG 2"/>
    <property type="match status" value="1"/>
</dbReference>
<reference evidence="11 12" key="1">
    <citation type="journal article" date="2023" name="Insect Mol. Biol.">
        <title>Genome sequencing provides insights into the evolution of gene families encoding plant cell wall-degrading enzymes in longhorned beetles.</title>
        <authorList>
            <person name="Shin N.R."/>
            <person name="Okamura Y."/>
            <person name="Kirsch R."/>
            <person name="Pauchet Y."/>
        </authorList>
    </citation>
    <scope>NUCLEOTIDE SEQUENCE [LARGE SCALE GENOMIC DNA]</scope>
    <source>
        <strain evidence="11">EAD_L_NR</strain>
    </source>
</reference>
<accession>A0AAV8VNW2</accession>
<feature type="domain" description="Fork-head" evidence="10">
    <location>
        <begin position="265"/>
        <end position="355"/>
    </location>
</feature>
<sequence>MTLEICNKMDTLQNCDIDFNFVPMDPDTETEIATKHLQDLNKELFFDSSSSALDTPSSDSNITLLQNIESQASVEYLPNEVQNCIEVESTNVISIPENQIVKIQFQNENGIINTEYIVNEEILQTQLRGQHIETNFIDLKEDYYEEIIPYQIYEETIKNTTEDFEIVQQMEENETKEQITILEDIKSSTPMNTAMLSPQSEHEEQNETDLTSLNWLHNITNIMSVPNLPTPPVSPLPKPKRKTNGNNQEDLTININYYKKNGDKKPPFSYATLICMAMGKNGNKMTLSAIYHWIRENFLYYRKAHPSWQNSIRHNLSLNKCFVKHPRSKDEPGKGGFWKLDLERLEESRRSKRRSSLTVRAPRNRHPEDKVNKPVRKAKRYRPSHSTGERKHNILSNISICGETDIENFEQSRKKDVVPNAGVVEKPKEVEEEKQDFIPASMPNQSVITEPVNQVMGEDELTGLLLATNGWDECQLELLDSLLDSL</sequence>
<dbReference type="CDD" id="cd20023">
    <property type="entry name" value="FH_FOXJ1"/>
    <property type="match status" value="1"/>
</dbReference>
<dbReference type="InterPro" id="IPR001766">
    <property type="entry name" value="Fork_head_dom"/>
</dbReference>
<keyword evidence="12" id="KW-1185">Reference proteome</keyword>
<dbReference type="InterPro" id="IPR047512">
    <property type="entry name" value="FH_FOXJ1"/>
</dbReference>
<feature type="compositionally biased region" description="Pro residues" evidence="9">
    <location>
        <begin position="228"/>
        <end position="237"/>
    </location>
</feature>
<evidence type="ECO:0000259" key="10">
    <source>
        <dbReference type="PROSITE" id="PS50039"/>
    </source>
</evidence>
<dbReference type="PROSITE" id="PS00658">
    <property type="entry name" value="FORK_HEAD_2"/>
    <property type="match status" value="1"/>
</dbReference>
<feature type="compositionally biased region" description="Basic residues" evidence="9">
    <location>
        <begin position="373"/>
        <end position="383"/>
    </location>
</feature>
<dbReference type="GO" id="GO:0000978">
    <property type="term" value="F:RNA polymerase II cis-regulatory region sequence-specific DNA binding"/>
    <property type="evidence" value="ECO:0007669"/>
    <property type="project" value="TreeGrafter"/>
</dbReference>
<evidence type="ECO:0000256" key="8">
    <source>
        <dbReference type="PROSITE-ProRule" id="PRU00089"/>
    </source>
</evidence>
<evidence type="ECO:0000256" key="1">
    <source>
        <dbReference type="ARBA" id="ARBA00004123"/>
    </source>
</evidence>
<keyword evidence="3" id="KW-0805">Transcription regulation</keyword>
<keyword evidence="5" id="KW-0804">Transcription</keyword>
<evidence type="ECO:0000256" key="9">
    <source>
        <dbReference type="SAM" id="MobiDB-lite"/>
    </source>
</evidence>
<evidence type="ECO:0000256" key="3">
    <source>
        <dbReference type="ARBA" id="ARBA00023015"/>
    </source>
</evidence>
<dbReference type="PRINTS" id="PR00053">
    <property type="entry name" value="FORKHEAD"/>
</dbReference>
<organism evidence="11 12">
    <name type="scientific">Exocentrus adspersus</name>
    <dbReference type="NCBI Taxonomy" id="1586481"/>
    <lineage>
        <taxon>Eukaryota</taxon>
        <taxon>Metazoa</taxon>
        <taxon>Ecdysozoa</taxon>
        <taxon>Arthropoda</taxon>
        <taxon>Hexapoda</taxon>
        <taxon>Insecta</taxon>
        <taxon>Pterygota</taxon>
        <taxon>Neoptera</taxon>
        <taxon>Endopterygota</taxon>
        <taxon>Coleoptera</taxon>
        <taxon>Polyphaga</taxon>
        <taxon>Cucujiformia</taxon>
        <taxon>Chrysomeloidea</taxon>
        <taxon>Cerambycidae</taxon>
        <taxon>Lamiinae</taxon>
        <taxon>Acanthocinini</taxon>
        <taxon>Exocentrus</taxon>
    </lineage>
</organism>
<keyword evidence="2" id="KW-0970">Cilium biogenesis/degradation</keyword>
<dbReference type="Proteomes" id="UP001159042">
    <property type="component" value="Unassembled WGS sequence"/>
</dbReference>
<comment type="caution">
    <text evidence="11">The sequence shown here is derived from an EMBL/GenBank/DDBJ whole genome shotgun (WGS) entry which is preliminary data.</text>
</comment>
<evidence type="ECO:0000256" key="2">
    <source>
        <dbReference type="ARBA" id="ARBA00022794"/>
    </source>
</evidence>
<keyword evidence="6 8" id="KW-0539">Nucleus</keyword>
<name>A0AAV8VNW2_9CUCU</name>
<comment type="subcellular location">
    <subcellularLocation>
        <location evidence="1 8">Nucleus</location>
    </subcellularLocation>
</comment>
<dbReference type="FunFam" id="1.10.10.10:FF:000135">
    <property type="entry name" value="forkhead box protein G1"/>
    <property type="match status" value="1"/>
</dbReference>
<dbReference type="GO" id="GO:0030030">
    <property type="term" value="P:cell projection organization"/>
    <property type="evidence" value="ECO:0007669"/>
    <property type="project" value="UniProtKB-KW"/>
</dbReference>
<dbReference type="PANTHER" id="PTHR45881">
    <property type="entry name" value="CHECKPOINT SUPPRESSOR 1-LIKE, ISOFORM A-RELATED"/>
    <property type="match status" value="1"/>
</dbReference>
<dbReference type="Pfam" id="PF00250">
    <property type="entry name" value="Forkhead"/>
    <property type="match status" value="1"/>
</dbReference>
<dbReference type="InterPro" id="IPR036390">
    <property type="entry name" value="WH_DNA-bd_sf"/>
</dbReference>
<dbReference type="SUPFAM" id="SSF46785">
    <property type="entry name" value="Winged helix' DNA-binding domain"/>
    <property type="match status" value="1"/>
</dbReference>
<evidence type="ECO:0000256" key="4">
    <source>
        <dbReference type="ARBA" id="ARBA00023125"/>
    </source>
</evidence>
<evidence type="ECO:0000313" key="11">
    <source>
        <dbReference type="EMBL" id="KAJ8916097.1"/>
    </source>
</evidence>
<gene>
    <name evidence="11" type="ORF">NQ315_004463</name>
</gene>
<dbReference type="GO" id="GO:0000981">
    <property type="term" value="F:DNA-binding transcription factor activity, RNA polymerase II-specific"/>
    <property type="evidence" value="ECO:0007669"/>
    <property type="project" value="TreeGrafter"/>
</dbReference>
<dbReference type="PROSITE" id="PS00657">
    <property type="entry name" value="FORK_HEAD_1"/>
    <property type="match status" value="1"/>
</dbReference>
<dbReference type="EMBL" id="JANEYG010000045">
    <property type="protein sequence ID" value="KAJ8916097.1"/>
    <property type="molecule type" value="Genomic_DNA"/>
</dbReference>
<dbReference type="SMART" id="SM00339">
    <property type="entry name" value="FH"/>
    <property type="match status" value="1"/>
</dbReference>
<keyword evidence="4 8" id="KW-0238">DNA-binding</keyword>
<proteinExistence type="inferred from homology"/>
<comment type="similarity">
    <text evidence="7">Belongs to the FOXJ1 family.</text>
</comment>
<dbReference type="PROSITE" id="PS50039">
    <property type="entry name" value="FORK_HEAD_3"/>
    <property type="match status" value="1"/>
</dbReference>
<dbReference type="GO" id="GO:0005634">
    <property type="term" value="C:nucleus"/>
    <property type="evidence" value="ECO:0007669"/>
    <property type="project" value="UniProtKB-SubCell"/>
</dbReference>
<evidence type="ECO:0000313" key="12">
    <source>
        <dbReference type="Proteomes" id="UP001159042"/>
    </source>
</evidence>
<evidence type="ECO:0000256" key="5">
    <source>
        <dbReference type="ARBA" id="ARBA00023163"/>
    </source>
</evidence>
<protein>
    <recommendedName>
        <fullName evidence="10">Fork-head domain-containing protein</fullName>
    </recommendedName>
</protein>